<evidence type="ECO:0000259" key="10">
    <source>
        <dbReference type="PROSITE" id="PS50263"/>
    </source>
</evidence>
<dbReference type="EC" id="2.3.1.269" evidence="9"/>
<dbReference type="InterPro" id="IPR045378">
    <property type="entry name" value="LNT_N"/>
</dbReference>
<name>A0ABP7SMR3_9SPHN</name>
<evidence type="ECO:0000256" key="4">
    <source>
        <dbReference type="ARBA" id="ARBA00022679"/>
    </source>
</evidence>
<feature type="domain" description="CN hydrolase" evidence="10">
    <location>
        <begin position="234"/>
        <end position="487"/>
    </location>
</feature>
<protein>
    <recommendedName>
        <fullName evidence="9">Apolipoprotein N-acyltransferase</fullName>
        <shortName evidence="9">ALP N-acyltransferase</shortName>
        <ecNumber evidence="9">2.3.1.269</ecNumber>
    </recommendedName>
</protein>
<evidence type="ECO:0000256" key="8">
    <source>
        <dbReference type="ARBA" id="ARBA00023315"/>
    </source>
</evidence>
<dbReference type="CDD" id="cd07571">
    <property type="entry name" value="ALP_N-acyl_transferase"/>
    <property type="match status" value="1"/>
</dbReference>
<dbReference type="RefSeq" id="WP_344706309.1">
    <property type="nucleotide sequence ID" value="NZ_BAABBQ010000001.1"/>
</dbReference>
<comment type="catalytic activity">
    <reaction evidence="9">
        <text>N-terminal S-1,2-diacyl-sn-glyceryl-L-cysteinyl-[lipoprotein] + a glycerophospholipid = N-acyl-S-1,2-diacyl-sn-glyceryl-L-cysteinyl-[lipoprotein] + a 2-acyl-sn-glycero-3-phospholipid + H(+)</text>
        <dbReference type="Rhea" id="RHEA:48228"/>
        <dbReference type="Rhea" id="RHEA-COMP:14681"/>
        <dbReference type="Rhea" id="RHEA-COMP:14684"/>
        <dbReference type="ChEBI" id="CHEBI:15378"/>
        <dbReference type="ChEBI" id="CHEBI:136912"/>
        <dbReference type="ChEBI" id="CHEBI:140656"/>
        <dbReference type="ChEBI" id="CHEBI:140657"/>
        <dbReference type="ChEBI" id="CHEBI:140660"/>
        <dbReference type="EC" id="2.3.1.269"/>
    </reaction>
</comment>
<dbReference type="InterPro" id="IPR004563">
    <property type="entry name" value="Apolipo_AcylTrfase"/>
</dbReference>
<organism evidence="11 12">
    <name type="scientific">Sphingomonas swuensis</name>
    <dbReference type="NCBI Taxonomy" id="977800"/>
    <lineage>
        <taxon>Bacteria</taxon>
        <taxon>Pseudomonadati</taxon>
        <taxon>Pseudomonadota</taxon>
        <taxon>Alphaproteobacteria</taxon>
        <taxon>Sphingomonadales</taxon>
        <taxon>Sphingomonadaceae</taxon>
        <taxon>Sphingomonas</taxon>
    </lineage>
</organism>
<feature type="transmembrane region" description="Helical" evidence="9">
    <location>
        <begin position="84"/>
        <end position="105"/>
    </location>
</feature>
<comment type="subcellular location">
    <subcellularLocation>
        <location evidence="1 9">Cell membrane</location>
        <topology evidence="1 9">Multi-pass membrane protein</topology>
    </subcellularLocation>
</comment>
<evidence type="ECO:0000256" key="7">
    <source>
        <dbReference type="ARBA" id="ARBA00023136"/>
    </source>
</evidence>
<keyword evidence="5 9" id="KW-0812">Transmembrane</keyword>
<dbReference type="Gene3D" id="3.60.110.10">
    <property type="entry name" value="Carbon-nitrogen hydrolase"/>
    <property type="match status" value="1"/>
</dbReference>
<comment type="pathway">
    <text evidence="9">Protein modification; lipoprotein biosynthesis (N-acyl transfer).</text>
</comment>
<feature type="transmembrane region" description="Helical" evidence="9">
    <location>
        <begin position="500"/>
        <end position="516"/>
    </location>
</feature>
<dbReference type="PANTHER" id="PTHR38686">
    <property type="entry name" value="APOLIPOPROTEIN N-ACYLTRANSFERASE"/>
    <property type="match status" value="1"/>
</dbReference>
<dbReference type="Pfam" id="PF20154">
    <property type="entry name" value="LNT_N"/>
    <property type="match status" value="1"/>
</dbReference>
<dbReference type="InterPro" id="IPR036526">
    <property type="entry name" value="C-N_Hydrolase_sf"/>
</dbReference>
<comment type="function">
    <text evidence="9">Catalyzes the phospholipid dependent N-acylation of the N-terminal cysteine of apolipoprotein, the last step in lipoprotein maturation.</text>
</comment>
<dbReference type="NCBIfam" id="TIGR00546">
    <property type="entry name" value="lnt"/>
    <property type="match status" value="1"/>
</dbReference>
<dbReference type="SUPFAM" id="SSF56317">
    <property type="entry name" value="Carbon-nitrogen hydrolase"/>
    <property type="match status" value="1"/>
</dbReference>
<evidence type="ECO:0000256" key="3">
    <source>
        <dbReference type="ARBA" id="ARBA00022475"/>
    </source>
</evidence>
<feature type="transmembrane region" description="Helical" evidence="9">
    <location>
        <begin position="158"/>
        <end position="180"/>
    </location>
</feature>
<evidence type="ECO:0000256" key="2">
    <source>
        <dbReference type="ARBA" id="ARBA00010065"/>
    </source>
</evidence>
<feature type="transmembrane region" description="Helical" evidence="9">
    <location>
        <begin position="117"/>
        <end position="138"/>
    </location>
</feature>
<feature type="transmembrane region" description="Helical" evidence="9">
    <location>
        <begin position="201"/>
        <end position="220"/>
    </location>
</feature>
<accession>A0ABP7SMR3</accession>
<keyword evidence="4 9" id="KW-0808">Transferase</keyword>
<keyword evidence="3 9" id="KW-1003">Cell membrane</keyword>
<feature type="transmembrane region" description="Helical" evidence="9">
    <location>
        <begin position="54"/>
        <end position="72"/>
    </location>
</feature>
<comment type="caution">
    <text evidence="11">The sequence shown here is derived from an EMBL/GenBank/DDBJ whole genome shotgun (WGS) entry which is preliminary data.</text>
</comment>
<gene>
    <name evidence="9 11" type="primary">lnt</name>
    <name evidence="11" type="ORF">GCM10022280_10360</name>
</gene>
<comment type="similarity">
    <text evidence="2 9">Belongs to the CN hydrolase family. Apolipoprotein N-acyltransferase subfamily.</text>
</comment>
<keyword evidence="6 9" id="KW-1133">Transmembrane helix</keyword>
<evidence type="ECO:0000256" key="5">
    <source>
        <dbReference type="ARBA" id="ARBA00022692"/>
    </source>
</evidence>
<keyword evidence="12" id="KW-1185">Reference proteome</keyword>
<dbReference type="PROSITE" id="PS50263">
    <property type="entry name" value="CN_HYDROLASE"/>
    <property type="match status" value="1"/>
</dbReference>
<dbReference type="InterPro" id="IPR003010">
    <property type="entry name" value="C-N_Hydrolase"/>
</dbReference>
<evidence type="ECO:0000256" key="1">
    <source>
        <dbReference type="ARBA" id="ARBA00004651"/>
    </source>
</evidence>
<evidence type="ECO:0000256" key="6">
    <source>
        <dbReference type="ARBA" id="ARBA00022989"/>
    </source>
</evidence>
<evidence type="ECO:0000313" key="11">
    <source>
        <dbReference type="EMBL" id="GAA4013920.1"/>
    </source>
</evidence>
<evidence type="ECO:0000313" key="12">
    <source>
        <dbReference type="Proteomes" id="UP001500235"/>
    </source>
</evidence>
<reference evidence="12" key="1">
    <citation type="journal article" date="2019" name="Int. J. Syst. Evol. Microbiol.">
        <title>The Global Catalogue of Microorganisms (GCM) 10K type strain sequencing project: providing services to taxonomists for standard genome sequencing and annotation.</title>
        <authorList>
            <consortium name="The Broad Institute Genomics Platform"/>
            <consortium name="The Broad Institute Genome Sequencing Center for Infectious Disease"/>
            <person name="Wu L."/>
            <person name="Ma J."/>
        </authorList>
    </citation>
    <scope>NUCLEOTIDE SEQUENCE [LARGE SCALE GENOMIC DNA]</scope>
    <source>
        <strain evidence="12">JCM 17563</strain>
    </source>
</reference>
<dbReference type="EMBL" id="BAABBQ010000001">
    <property type="protein sequence ID" value="GAA4013920.1"/>
    <property type="molecule type" value="Genomic_DNA"/>
</dbReference>
<dbReference type="Pfam" id="PF00795">
    <property type="entry name" value="CN_hydrolase"/>
    <property type="match status" value="1"/>
</dbReference>
<evidence type="ECO:0000256" key="9">
    <source>
        <dbReference type="HAMAP-Rule" id="MF_01148"/>
    </source>
</evidence>
<proteinExistence type="inferred from homology"/>
<dbReference type="Proteomes" id="UP001500235">
    <property type="component" value="Unassembled WGS sequence"/>
</dbReference>
<keyword evidence="7 9" id="KW-0472">Membrane</keyword>
<dbReference type="HAMAP" id="MF_01148">
    <property type="entry name" value="Lnt"/>
    <property type="match status" value="1"/>
</dbReference>
<sequence>MNPRRLPASLLALLLGLLSAFAFAPVGWWPLMPLAFAGLAWLLARSPSLPRALFAGWAFGVGQFVLGLNWIATAFTYQAAMPPWLGWIAVVLLSLYLAVYPALAAGLAWRFGQRSPLALVIALSAGWALTEWLRATMFTGFAWNPVGAVWADVGPVRGIATLIGTYGLSLLTVYIGGLLWRASTLRAAPADGVKTTSRRTLLLAAALPTALVLLFALMPGPSRSDGAARPIRIVQPNIGQEDKWREGLDEEAFQRLAALSAGGTSPRLLFWPEVAVPVAFQAVPTDPRLLPVALPPAARAASLLRPGDILVTGAFALTVDAEGRVTGSTNSVMPIDPQGRILGRYDKAHLVPYGEYLPMRPLLTAIGLSQLAPGVGDTMPGPGPRNLELAGWGRMGLQVCYEIIFSGEVVDRANRPDFLFNPSNDAWFGAWGPPQHLAQARLRAAEEGLPIIRSTPTGISALIDADGRLLKSLPWRTAGVIDGFLPQAERPTFFSRHGNVIPLALAFLLLIIAVGMDGRARYRRGI</sequence>
<dbReference type="PANTHER" id="PTHR38686:SF1">
    <property type="entry name" value="APOLIPOPROTEIN N-ACYLTRANSFERASE"/>
    <property type="match status" value="1"/>
</dbReference>
<keyword evidence="8 9" id="KW-0012">Acyltransferase</keyword>